<feature type="non-terminal residue" evidence="1">
    <location>
        <position position="69"/>
    </location>
</feature>
<evidence type="ECO:0000313" key="1">
    <source>
        <dbReference type="EMBL" id="RML96980.1"/>
    </source>
</evidence>
<reference evidence="1 2" key="1">
    <citation type="submission" date="2018-08" db="EMBL/GenBank/DDBJ databases">
        <title>Recombination of ecologically and evolutionarily significant loci maintains genetic cohesion in the Pseudomonas syringae species complex.</title>
        <authorList>
            <person name="Dillon M."/>
            <person name="Thakur S."/>
            <person name="Almeida R.N.D."/>
            <person name="Weir B.S."/>
            <person name="Guttman D.S."/>
        </authorList>
    </citation>
    <scope>NUCLEOTIDE SEQUENCE [LARGE SCALE GENOMIC DNA]</scope>
    <source>
        <strain evidence="1 2">88_10</strain>
    </source>
</reference>
<gene>
    <name evidence="1" type="ORF">APX70_08076</name>
</gene>
<dbReference type="EMBL" id="RBNL01000793">
    <property type="protein sequence ID" value="RML96980.1"/>
    <property type="molecule type" value="Genomic_DNA"/>
</dbReference>
<dbReference type="AlphaFoldDB" id="A0A3M3A973"/>
<sequence length="69" mass="7794">MGTIEPLLIELTDHGSAAFSWTVKWMDGLYLTLPGDNNNVLVIFRNAITELKCTYRFAEDDEEGFVLTP</sequence>
<comment type="caution">
    <text evidence="1">The sequence shown here is derived from an EMBL/GenBank/DDBJ whole genome shotgun (WGS) entry which is preliminary data.</text>
</comment>
<organism evidence="1 2">
    <name type="scientific">Pseudomonas syringae pv. maculicola</name>
    <dbReference type="NCBI Taxonomy" id="59511"/>
    <lineage>
        <taxon>Bacteria</taxon>
        <taxon>Pseudomonadati</taxon>
        <taxon>Pseudomonadota</taxon>
        <taxon>Gammaproteobacteria</taxon>
        <taxon>Pseudomonadales</taxon>
        <taxon>Pseudomonadaceae</taxon>
        <taxon>Pseudomonas</taxon>
    </lineage>
</organism>
<dbReference type="Proteomes" id="UP000282378">
    <property type="component" value="Unassembled WGS sequence"/>
</dbReference>
<protein>
    <submittedName>
        <fullName evidence="1">Uncharacterized protein</fullName>
    </submittedName>
</protein>
<name>A0A3M3A973_PSEYM</name>
<evidence type="ECO:0000313" key="2">
    <source>
        <dbReference type="Proteomes" id="UP000282378"/>
    </source>
</evidence>
<proteinExistence type="predicted"/>
<accession>A0A3M3A973</accession>